<gene>
    <name evidence="5" type="primary">lacI</name>
    <name evidence="5" type="ORF">GCM10008013_14500</name>
</gene>
<dbReference type="EMBL" id="BMFT01000001">
    <property type="protein sequence ID" value="GGH18495.1"/>
    <property type="molecule type" value="Genomic_DNA"/>
</dbReference>
<evidence type="ECO:0000259" key="4">
    <source>
        <dbReference type="PROSITE" id="PS50932"/>
    </source>
</evidence>
<accession>A0ABQ1YAD3</accession>
<evidence type="ECO:0000256" key="2">
    <source>
        <dbReference type="ARBA" id="ARBA00023125"/>
    </source>
</evidence>
<organism evidence="5 6">
    <name type="scientific">Paenibacillus segetis</name>
    <dbReference type="NCBI Taxonomy" id="1325360"/>
    <lineage>
        <taxon>Bacteria</taxon>
        <taxon>Bacillati</taxon>
        <taxon>Bacillota</taxon>
        <taxon>Bacilli</taxon>
        <taxon>Bacillales</taxon>
        <taxon>Paenibacillaceae</taxon>
        <taxon>Paenibacillus</taxon>
    </lineage>
</organism>
<keyword evidence="6" id="KW-1185">Reference proteome</keyword>
<dbReference type="Gene3D" id="3.40.50.2300">
    <property type="match status" value="2"/>
</dbReference>
<dbReference type="InterPro" id="IPR028082">
    <property type="entry name" value="Peripla_BP_I"/>
</dbReference>
<dbReference type="PRINTS" id="PR00036">
    <property type="entry name" value="HTHLACI"/>
</dbReference>
<dbReference type="InterPro" id="IPR010982">
    <property type="entry name" value="Lambda_DNA-bd_dom_sf"/>
</dbReference>
<reference evidence="6" key="1">
    <citation type="journal article" date="2019" name="Int. J. Syst. Evol. Microbiol.">
        <title>The Global Catalogue of Microorganisms (GCM) 10K type strain sequencing project: providing services to taxonomists for standard genome sequencing and annotation.</title>
        <authorList>
            <consortium name="The Broad Institute Genomics Platform"/>
            <consortium name="The Broad Institute Genome Sequencing Center for Infectious Disease"/>
            <person name="Wu L."/>
            <person name="Ma J."/>
        </authorList>
    </citation>
    <scope>NUCLEOTIDE SEQUENCE [LARGE SCALE GENOMIC DNA]</scope>
    <source>
        <strain evidence="6">CGMCC 1.12769</strain>
    </source>
</reference>
<evidence type="ECO:0000256" key="1">
    <source>
        <dbReference type="ARBA" id="ARBA00023015"/>
    </source>
</evidence>
<dbReference type="SUPFAM" id="SSF47413">
    <property type="entry name" value="lambda repressor-like DNA-binding domains"/>
    <property type="match status" value="1"/>
</dbReference>
<evidence type="ECO:0000313" key="5">
    <source>
        <dbReference type="EMBL" id="GGH18495.1"/>
    </source>
</evidence>
<dbReference type="RefSeq" id="WP_188537204.1">
    <property type="nucleotide sequence ID" value="NZ_BMFT01000001.1"/>
</dbReference>
<dbReference type="InterPro" id="IPR000843">
    <property type="entry name" value="HTH_LacI"/>
</dbReference>
<dbReference type="PROSITE" id="PS00356">
    <property type="entry name" value="HTH_LACI_1"/>
    <property type="match status" value="1"/>
</dbReference>
<dbReference type="CDD" id="cd06267">
    <property type="entry name" value="PBP1_LacI_sugar_binding-like"/>
    <property type="match status" value="1"/>
</dbReference>
<proteinExistence type="predicted"/>
<dbReference type="Proteomes" id="UP000659344">
    <property type="component" value="Unassembled WGS sequence"/>
</dbReference>
<dbReference type="PANTHER" id="PTHR30146">
    <property type="entry name" value="LACI-RELATED TRANSCRIPTIONAL REPRESSOR"/>
    <property type="match status" value="1"/>
</dbReference>
<protein>
    <submittedName>
        <fullName evidence="5">LacI family transcriptional regulator</fullName>
    </submittedName>
</protein>
<dbReference type="CDD" id="cd01392">
    <property type="entry name" value="HTH_LacI"/>
    <property type="match status" value="1"/>
</dbReference>
<dbReference type="Pfam" id="PF13377">
    <property type="entry name" value="Peripla_BP_3"/>
    <property type="match status" value="1"/>
</dbReference>
<dbReference type="PROSITE" id="PS50932">
    <property type="entry name" value="HTH_LACI_2"/>
    <property type="match status" value="1"/>
</dbReference>
<dbReference type="Pfam" id="PF00356">
    <property type="entry name" value="LacI"/>
    <property type="match status" value="1"/>
</dbReference>
<dbReference type="SMART" id="SM00354">
    <property type="entry name" value="HTH_LACI"/>
    <property type="match status" value="1"/>
</dbReference>
<evidence type="ECO:0000313" key="6">
    <source>
        <dbReference type="Proteomes" id="UP000659344"/>
    </source>
</evidence>
<dbReference type="PANTHER" id="PTHR30146:SF24">
    <property type="entry name" value="XYLOSE OPERON REGULATORY PROTEIN"/>
    <property type="match status" value="1"/>
</dbReference>
<comment type="caution">
    <text evidence="5">The sequence shown here is derived from an EMBL/GenBank/DDBJ whole genome shotgun (WGS) entry which is preliminary data.</text>
</comment>
<evidence type="ECO:0000256" key="3">
    <source>
        <dbReference type="ARBA" id="ARBA00023163"/>
    </source>
</evidence>
<dbReference type="SUPFAM" id="SSF53822">
    <property type="entry name" value="Periplasmic binding protein-like I"/>
    <property type="match status" value="1"/>
</dbReference>
<name>A0ABQ1YAD3_9BACL</name>
<dbReference type="Gene3D" id="1.10.260.40">
    <property type="entry name" value="lambda repressor-like DNA-binding domains"/>
    <property type="match status" value="1"/>
</dbReference>
<feature type="domain" description="HTH lacI-type" evidence="4">
    <location>
        <begin position="3"/>
        <end position="57"/>
    </location>
</feature>
<sequence>MAKNIRDIAKSAGVSVTTVSKVINNKPYVSPKTRARVEQIIRDEQFIPNHTARGLVKGKSKTIGMFLTTGLTHPFFSKVLVGLENALKNTGFDLLYLVQIDWNPEYSLVQHCMSRNVEGVLIFGFQKNDLNFEEIIQSDIPTIFIDLDFIGPHAGYVTSENIESIKTAVQYLYKLHHHKIAFVNGHLDSYVGKQRFEGYRRAIQELGLLYFPEYISFGDFTKESGYTAMTAFLQLKDRPTAVVCSSDMIALGVMEAAVEAGLSIPQDLSVIGFDDIEISQHTQPALTTIQQDFLTLGDQSILLLNDMINMPNSPPPALIVPTKFIIRNSCAICSQVVND</sequence>
<keyword evidence="2" id="KW-0238">DNA-binding</keyword>
<keyword evidence="1" id="KW-0805">Transcription regulation</keyword>
<dbReference type="InterPro" id="IPR046335">
    <property type="entry name" value="LacI/GalR-like_sensor"/>
</dbReference>
<keyword evidence="3" id="KW-0804">Transcription</keyword>